<dbReference type="EMBL" id="CAFBOM010000257">
    <property type="protein sequence ID" value="CAB4998118.1"/>
    <property type="molecule type" value="Genomic_DNA"/>
</dbReference>
<feature type="domain" description="AB hydrolase-1" evidence="2">
    <location>
        <begin position="1"/>
        <end position="216"/>
    </location>
</feature>
<dbReference type="PRINTS" id="PR00111">
    <property type="entry name" value="ABHYDROLASE"/>
</dbReference>
<dbReference type="InterPro" id="IPR000639">
    <property type="entry name" value="Epox_hydrolase-like"/>
</dbReference>
<gene>
    <name evidence="3" type="ORF">UFOPK3957_01412</name>
</gene>
<dbReference type="PRINTS" id="PR00412">
    <property type="entry name" value="EPOXHYDRLASE"/>
</dbReference>
<accession>A0A6J7NZI7</accession>
<dbReference type="InterPro" id="IPR000073">
    <property type="entry name" value="AB_hydrolase_1"/>
</dbReference>
<proteinExistence type="predicted"/>
<dbReference type="GO" id="GO:0016787">
    <property type="term" value="F:hydrolase activity"/>
    <property type="evidence" value="ECO:0007669"/>
    <property type="project" value="UniProtKB-KW"/>
</dbReference>
<protein>
    <submittedName>
        <fullName evidence="3">Unannotated protein</fullName>
    </submittedName>
</protein>
<dbReference type="Pfam" id="PF00561">
    <property type="entry name" value="Abhydrolase_1"/>
    <property type="match status" value="1"/>
</dbReference>
<dbReference type="SUPFAM" id="SSF53474">
    <property type="entry name" value="alpha/beta-Hydrolases"/>
    <property type="match status" value="1"/>
</dbReference>
<organism evidence="3">
    <name type="scientific">freshwater metagenome</name>
    <dbReference type="NCBI Taxonomy" id="449393"/>
    <lineage>
        <taxon>unclassified sequences</taxon>
        <taxon>metagenomes</taxon>
        <taxon>ecological metagenomes</taxon>
    </lineage>
</organism>
<sequence>MWRDVAPVLARDFSVVVTDLRGYGQSSAPIDDEEHRTYSKRAMAADQAAVMSELGHDVFGVAGHDRGGRVAHRLVLDNPSRVQRIAVLDIVPTLHMFANVDRMMAQAYFHWFFLSQSSDLPERLINADPHAWVASRFQGRHRGPRAVSPEAIAEYSAIFENPAHVSATCADYRAAASIDLVHDQSDVDLGRRIQVPLLAMWGASSYVGRAFDVVRVWQEYADAVIGSAAPSDHYIPEESPGFAASGLRAFFLSGDRA</sequence>
<dbReference type="InterPro" id="IPR029058">
    <property type="entry name" value="AB_hydrolase_fold"/>
</dbReference>
<reference evidence="3" key="1">
    <citation type="submission" date="2020-05" db="EMBL/GenBank/DDBJ databases">
        <authorList>
            <person name="Chiriac C."/>
            <person name="Salcher M."/>
            <person name="Ghai R."/>
            <person name="Kavagutti S V."/>
        </authorList>
    </citation>
    <scope>NUCLEOTIDE SEQUENCE</scope>
</reference>
<dbReference type="PANTHER" id="PTHR43329">
    <property type="entry name" value="EPOXIDE HYDROLASE"/>
    <property type="match status" value="1"/>
</dbReference>
<dbReference type="Gene3D" id="3.40.50.1820">
    <property type="entry name" value="alpha/beta hydrolase"/>
    <property type="match status" value="1"/>
</dbReference>
<evidence type="ECO:0000313" key="3">
    <source>
        <dbReference type="EMBL" id="CAB4998118.1"/>
    </source>
</evidence>
<keyword evidence="1" id="KW-0378">Hydrolase</keyword>
<evidence type="ECO:0000256" key="1">
    <source>
        <dbReference type="ARBA" id="ARBA00022801"/>
    </source>
</evidence>
<evidence type="ECO:0000259" key="2">
    <source>
        <dbReference type="Pfam" id="PF00561"/>
    </source>
</evidence>
<dbReference type="AlphaFoldDB" id="A0A6J7NZI7"/>
<name>A0A6J7NZI7_9ZZZZ</name>